<dbReference type="Proteomes" id="UP000233467">
    <property type="component" value="Unassembled WGS sequence"/>
</dbReference>
<evidence type="ECO:0000256" key="1">
    <source>
        <dbReference type="ARBA" id="ARBA00001957"/>
    </source>
</evidence>
<keyword evidence="4" id="KW-0597">Phosphoprotein</keyword>
<dbReference type="FunFam" id="1.10.1200.10:FF:000005">
    <property type="entry name" value="Nonribosomal peptide synthetase 1"/>
    <property type="match status" value="1"/>
</dbReference>
<dbReference type="PROSITE" id="PS00012">
    <property type="entry name" value="PHOSPHOPANTETHEINE"/>
    <property type="match status" value="1"/>
</dbReference>
<proteinExistence type="inferred from homology"/>
<dbReference type="GO" id="GO:0009239">
    <property type="term" value="P:enterobactin biosynthetic process"/>
    <property type="evidence" value="ECO:0007669"/>
    <property type="project" value="TreeGrafter"/>
</dbReference>
<dbReference type="FunFam" id="2.30.38.10:FF:000001">
    <property type="entry name" value="Non-ribosomal peptide synthetase PvdI"/>
    <property type="match status" value="1"/>
</dbReference>
<keyword evidence="3" id="KW-0596">Phosphopantetheine</keyword>
<organism evidence="6 7">
    <name type="scientific">Aeromonas sobria</name>
    <dbReference type="NCBI Taxonomy" id="646"/>
    <lineage>
        <taxon>Bacteria</taxon>
        <taxon>Pseudomonadati</taxon>
        <taxon>Pseudomonadota</taxon>
        <taxon>Gammaproteobacteria</taxon>
        <taxon>Aeromonadales</taxon>
        <taxon>Aeromonadaceae</taxon>
        <taxon>Aeromonas</taxon>
    </lineage>
</organism>
<evidence type="ECO:0000259" key="5">
    <source>
        <dbReference type="PROSITE" id="PS50075"/>
    </source>
</evidence>
<dbReference type="FunFam" id="3.40.50.12780:FF:000012">
    <property type="entry name" value="Non-ribosomal peptide synthetase"/>
    <property type="match status" value="1"/>
</dbReference>
<dbReference type="Pfam" id="PF00501">
    <property type="entry name" value="AMP-binding"/>
    <property type="match status" value="1"/>
</dbReference>
<dbReference type="InterPro" id="IPR001031">
    <property type="entry name" value="Thioesterase"/>
</dbReference>
<dbReference type="Gene3D" id="3.40.50.12780">
    <property type="entry name" value="N-terminal domain of ligase-like"/>
    <property type="match status" value="1"/>
</dbReference>
<dbReference type="InterPro" id="IPR020459">
    <property type="entry name" value="AMP-binding"/>
</dbReference>
<dbReference type="GO" id="GO:0005829">
    <property type="term" value="C:cytosol"/>
    <property type="evidence" value="ECO:0007669"/>
    <property type="project" value="TreeGrafter"/>
</dbReference>
<evidence type="ECO:0000256" key="2">
    <source>
        <dbReference type="ARBA" id="ARBA00006432"/>
    </source>
</evidence>
<comment type="caution">
    <text evidence="6">The sequence shown here is derived from an EMBL/GenBank/DDBJ whole genome shotgun (WGS) entry which is preliminary data.</text>
</comment>
<dbReference type="Pfam" id="PF00668">
    <property type="entry name" value="Condensation"/>
    <property type="match status" value="1"/>
</dbReference>
<dbReference type="InterPro" id="IPR029058">
    <property type="entry name" value="AB_hydrolase_fold"/>
</dbReference>
<dbReference type="Gene3D" id="3.30.559.10">
    <property type="entry name" value="Chloramphenicol acetyltransferase-like domain"/>
    <property type="match status" value="1"/>
</dbReference>
<dbReference type="SUPFAM" id="SSF56801">
    <property type="entry name" value="Acetyl-CoA synthetase-like"/>
    <property type="match status" value="1"/>
</dbReference>
<accession>A0A2N3J301</accession>
<dbReference type="FunFam" id="3.30.300.30:FF:000010">
    <property type="entry name" value="Enterobactin synthetase component F"/>
    <property type="match status" value="1"/>
</dbReference>
<dbReference type="Gene3D" id="3.40.50.1820">
    <property type="entry name" value="alpha/beta hydrolase"/>
    <property type="match status" value="1"/>
</dbReference>
<dbReference type="PANTHER" id="PTHR45527:SF1">
    <property type="entry name" value="FATTY ACID SYNTHASE"/>
    <property type="match status" value="1"/>
</dbReference>
<dbReference type="InterPro" id="IPR020806">
    <property type="entry name" value="PKS_PP-bd"/>
</dbReference>
<sequence length="1329" mass="144941">MEQTMAMRATHQRGEHSRWPLTTAQAGIWFTQQKYPQSPACNTGEYWLLEGALAPHHFTRAVRQTIDEIPGLHCAFVATADGPQMVANPACWQLAERDLRSEADPLAAAQAEMRAQLAAPFNLAGGPLFATTLYRLGEGRWAWFIAVHHIAIDGFGLSLLCQRVANWYEALCAGEQPAPCRYASQQELLAEEAAYQDSPRAARDRDFFVQQLAGVDNPASLSRRPAQGPGPTYRLEQRLAGRQWQALVARASRSACHPYSLLLAAVASYVQRMSGAGEVVLGIPLMGRLGSAAADTPCMKVNVVPLRIELSGTSRVGELLAQVERQFTALRRHQGCRQEWLQQRQPGQPLFGPQVNLMPFARTLSFGEGHNQVRGEVQVLAAGPVEECAFYFAEEAGAMTLTLETRQGRFSQQESERHLARLLAYLAAWSEADDEALAVRLPLLLPCEQAELARWNQTDHPLPTTTLSALLAEGLAAADQSAIALECGAERWSVAELRQRTRQLASYLAGRGVGPGCRVAVVIPRAPELILAQQAIMAVGAVYVPVDPDYPAERIGYILASSDPALVLTSHTLQMPLDVAAPLVCLDAPGVAEQLAAVELATTAPCDLPTPKPEDAAYIIYTSGSTGRPKGVVVSHGAIVNRLLWMQHMYPIGPADRVLQKTPAGFDVSIWEFFWPFMTGARLVLAKPGGHKDPAYLADLIEQAGITTLHFVPSMLQIFVAQAEPARCRALRQVFCSGEALPADLVQRWYGAFSAPLHNLYGPTEAAVDVTWYPCRADEAVTSEPIGYPVWNTCIHILDPWLQPVPPGVAGELWIGGVQVAEGYFGQPELTAERFIANPFGAGRLYRSGDLAAWREDGAIEYLGRLDFQVKIRGQRIELEEIEQVLLRHPRVAQAVVLAPEFAPGDRRLVAYVVAADSSELTLAELVPTLGAALPDYMVPGLLVTLAELPLTPNGKLDRKGLPLPDMASAVGQALPKNLLEERLCRLFAEVLGLARVGADDNLFALGGHSLLAAQLVVRIEESTGQTLTLASLFEAPSPAQLARRLGGEREAMPMLLPLRASGAQSGASGPTLFCVHPAGGLGWCYAPLVPHLPTDMAVYALQARALCQPDAPLPASFDELALDYVTELRRQQSEGPYWLLGWSLGGMLVHRIAAMLQEQGQEVAMVLLLDAYPCLQWQTQPLPDEQRMLDALLRMGGIAVADEVLDSLTRDEVVARLGAEGSALAMLDEQVVSAMIELVGHNNRLIRQPVDYCYHGEVIFIEASDSRQPWLDGRGWASLTKGEIRYERFPCLHQEMVHPDWLAKIGALICERLDGVGQQPHIRQEGDS</sequence>
<comment type="cofactor">
    <cofactor evidence="1">
        <name>pantetheine 4'-phosphate</name>
        <dbReference type="ChEBI" id="CHEBI:47942"/>
    </cofactor>
</comment>
<dbReference type="FunFam" id="3.40.50.980:FF:000002">
    <property type="entry name" value="Enterobactin synthetase component F"/>
    <property type="match status" value="1"/>
</dbReference>
<evidence type="ECO:0000313" key="7">
    <source>
        <dbReference type="Proteomes" id="UP000233467"/>
    </source>
</evidence>
<dbReference type="RefSeq" id="WP_101324204.1">
    <property type="nucleotide sequence ID" value="NZ_NQMM01000021.1"/>
</dbReference>
<dbReference type="PRINTS" id="PR00154">
    <property type="entry name" value="AMPBINDING"/>
</dbReference>
<dbReference type="SUPFAM" id="SSF53474">
    <property type="entry name" value="alpha/beta-Hydrolases"/>
    <property type="match status" value="1"/>
</dbReference>
<reference evidence="6 7" key="1">
    <citation type="journal article" date="2017" name="Front. Microbiol.">
        <title>Strong Genomic and Phenotypic Heterogeneity in the Aeromonas sobria Species Complex.</title>
        <authorList>
            <person name="Gauthier J."/>
            <person name="Vincent A.T."/>
            <person name="Charette S.J."/>
            <person name="Derome N."/>
        </authorList>
    </citation>
    <scope>NUCLEOTIDE SEQUENCE [LARGE SCALE GENOMIC DNA]</scope>
    <source>
        <strain evidence="6 7">TM18</strain>
    </source>
</reference>
<dbReference type="GO" id="GO:0047527">
    <property type="term" value="F:2,3-dihydroxybenzoate-serine ligase activity"/>
    <property type="evidence" value="ECO:0007669"/>
    <property type="project" value="TreeGrafter"/>
</dbReference>
<dbReference type="Pfam" id="PF00975">
    <property type="entry name" value="Thioesterase"/>
    <property type="match status" value="1"/>
</dbReference>
<dbReference type="FunFam" id="3.40.50.980:FF:000001">
    <property type="entry name" value="Non-ribosomal peptide synthetase"/>
    <property type="match status" value="1"/>
</dbReference>
<evidence type="ECO:0000256" key="3">
    <source>
        <dbReference type="ARBA" id="ARBA00022450"/>
    </source>
</evidence>
<dbReference type="GO" id="GO:0031177">
    <property type="term" value="F:phosphopantetheine binding"/>
    <property type="evidence" value="ECO:0007669"/>
    <property type="project" value="InterPro"/>
</dbReference>
<dbReference type="InterPro" id="IPR025110">
    <property type="entry name" value="AMP-bd_C"/>
</dbReference>
<keyword evidence="7" id="KW-1185">Reference proteome</keyword>
<dbReference type="GO" id="GO:0009366">
    <property type="term" value="C:enterobactin synthetase complex"/>
    <property type="evidence" value="ECO:0007669"/>
    <property type="project" value="TreeGrafter"/>
</dbReference>
<dbReference type="PROSITE" id="PS50075">
    <property type="entry name" value="CARRIER"/>
    <property type="match status" value="1"/>
</dbReference>
<dbReference type="InterPro" id="IPR010071">
    <property type="entry name" value="AA_adenyl_dom"/>
</dbReference>
<dbReference type="PANTHER" id="PTHR45527">
    <property type="entry name" value="NONRIBOSOMAL PEPTIDE SYNTHETASE"/>
    <property type="match status" value="1"/>
</dbReference>
<dbReference type="InterPro" id="IPR045851">
    <property type="entry name" value="AMP-bd_C_sf"/>
</dbReference>
<dbReference type="Pfam" id="PF13193">
    <property type="entry name" value="AMP-binding_C"/>
    <property type="match status" value="1"/>
</dbReference>
<dbReference type="Gene3D" id="3.30.300.30">
    <property type="match status" value="1"/>
</dbReference>
<dbReference type="Gene3D" id="3.30.559.30">
    <property type="entry name" value="Nonribosomal peptide synthetase, condensation domain"/>
    <property type="match status" value="1"/>
</dbReference>
<protein>
    <submittedName>
        <fullName evidence="6">Non-ribosomal peptide synthetase</fullName>
    </submittedName>
</protein>
<gene>
    <name evidence="6" type="ORF">CJP16_07485</name>
</gene>
<dbReference type="InterPro" id="IPR001242">
    <property type="entry name" value="Condensation_dom"/>
</dbReference>
<dbReference type="NCBIfam" id="TIGR01733">
    <property type="entry name" value="AA-adenyl-dom"/>
    <property type="match status" value="1"/>
</dbReference>
<dbReference type="InterPro" id="IPR036736">
    <property type="entry name" value="ACP-like_sf"/>
</dbReference>
<dbReference type="InterPro" id="IPR020845">
    <property type="entry name" value="AMP-binding_CS"/>
</dbReference>
<dbReference type="InterPro" id="IPR023213">
    <property type="entry name" value="CAT-like_dom_sf"/>
</dbReference>
<dbReference type="CDD" id="cd17646">
    <property type="entry name" value="A_NRPS_AB3403-like"/>
    <property type="match status" value="1"/>
</dbReference>
<comment type="similarity">
    <text evidence="2">Belongs to the ATP-dependent AMP-binding enzyme family.</text>
</comment>
<dbReference type="Pfam" id="PF00550">
    <property type="entry name" value="PP-binding"/>
    <property type="match status" value="1"/>
</dbReference>
<name>A0A2N3J301_AERSO</name>
<feature type="domain" description="Carrier" evidence="5">
    <location>
        <begin position="975"/>
        <end position="1050"/>
    </location>
</feature>
<dbReference type="InterPro" id="IPR009081">
    <property type="entry name" value="PP-bd_ACP"/>
</dbReference>
<dbReference type="GO" id="GO:0043041">
    <property type="term" value="P:amino acid activation for nonribosomal peptide biosynthetic process"/>
    <property type="evidence" value="ECO:0007669"/>
    <property type="project" value="TreeGrafter"/>
</dbReference>
<dbReference type="SUPFAM" id="SSF52777">
    <property type="entry name" value="CoA-dependent acyltransferases"/>
    <property type="match status" value="2"/>
</dbReference>
<evidence type="ECO:0000256" key="4">
    <source>
        <dbReference type="ARBA" id="ARBA00022553"/>
    </source>
</evidence>
<dbReference type="EMBL" id="NQMM01000021">
    <property type="protein sequence ID" value="PKQ80170.1"/>
    <property type="molecule type" value="Genomic_DNA"/>
</dbReference>
<dbReference type="InterPro" id="IPR006162">
    <property type="entry name" value="Ppantetheine_attach_site"/>
</dbReference>
<dbReference type="PROSITE" id="PS00455">
    <property type="entry name" value="AMP_BINDING"/>
    <property type="match status" value="1"/>
</dbReference>
<dbReference type="InterPro" id="IPR000873">
    <property type="entry name" value="AMP-dep_synth/lig_dom"/>
</dbReference>
<evidence type="ECO:0000313" key="6">
    <source>
        <dbReference type="EMBL" id="PKQ80170.1"/>
    </source>
</evidence>
<dbReference type="SMART" id="SM00823">
    <property type="entry name" value="PKS_PP"/>
    <property type="match status" value="1"/>
</dbReference>
<dbReference type="SUPFAM" id="SSF47336">
    <property type="entry name" value="ACP-like"/>
    <property type="match status" value="1"/>
</dbReference>
<dbReference type="InterPro" id="IPR042099">
    <property type="entry name" value="ANL_N_sf"/>
</dbReference>